<keyword evidence="2" id="KW-0732">Signal</keyword>
<sequence>MKLTKRSALGVTVLGAVAAGAASIVTAPAANAFVLSTNLAAGPYCVGHTYALKVNVDLTSDLLPVKFTDNGGNAVSQVPGFFATSTTFNWTPATVGNHTLVVNQDLINTTVGTVTVGSCTTTTVPPTTTTTVPPTTTTTAPVTTTSGATTTTGTPSDTGSASGILGGILSGLSSALPSGSALG</sequence>
<evidence type="ECO:0000256" key="1">
    <source>
        <dbReference type="SAM" id="MobiDB-lite"/>
    </source>
</evidence>
<proteinExistence type="predicted"/>
<evidence type="ECO:0000256" key="2">
    <source>
        <dbReference type="SAM" id="SignalP"/>
    </source>
</evidence>
<dbReference type="InterPro" id="IPR006311">
    <property type="entry name" value="TAT_signal"/>
</dbReference>
<dbReference type="EMBL" id="RFFH01000004">
    <property type="protein sequence ID" value="RMI32956.1"/>
    <property type="molecule type" value="Genomic_DNA"/>
</dbReference>
<dbReference type="PROSITE" id="PS51318">
    <property type="entry name" value="TAT"/>
    <property type="match status" value="1"/>
</dbReference>
<dbReference type="Proteomes" id="UP000279275">
    <property type="component" value="Unassembled WGS sequence"/>
</dbReference>
<evidence type="ECO:0000313" key="3">
    <source>
        <dbReference type="EMBL" id="RMI32956.1"/>
    </source>
</evidence>
<gene>
    <name evidence="3" type="ORF">EBN03_13705</name>
</gene>
<name>A0A3M2L7I3_9NOCA</name>
<dbReference type="OrthoDB" id="4558227at2"/>
<comment type="caution">
    <text evidence="3">The sequence shown here is derived from an EMBL/GenBank/DDBJ whole genome shotgun (WGS) entry which is preliminary data.</text>
</comment>
<organism evidence="3 4">
    <name type="scientific">Nocardia stercoris</name>
    <dbReference type="NCBI Taxonomy" id="2483361"/>
    <lineage>
        <taxon>Bacteria</taxon>
        <taxon>Bacillati</taxon>
        <taxon>Actinomycetota</taxon>
        <taxon>Actinomycetes</taxon>
        <taxon>Mycobacteriales</taxon>
        <taxon>Nocardiaceae</taxon>
        <taxon>Nocardia</taxon>
    </lineage>
</organism>
<feature type="chain" id="PRO_5039640184" evidence="2">
    <location>
        <begin position="33"/>
        <end position="183"/>
    </location>
</feature>
<protein>
    <submittedName>
        <fullName evidence="3">Uncharacterized protein</fullName>
    </submittedName>
</protein>
<feature type="signal peptide" evidence="2">
    <location>
        <begin position="1"/>
        <end position="32"/>
    </location>
</feature>
<dbReference type="RefSeq" id="WP_122188341.1">
    <property type="nucleotide sequence ID" value="NZ_RFFH01000004.1"/>
</dbReference>
<accession>A0A3M2L7I3</accession>
<evidence type="ECO:0000313" key="4">
    <source>
        <dbReference type="Proteomes" id="UP000279275"/>
    </source>
</evidence>
<keyword evidence="4" id="KW-1185">Reference proteome</keyword>
<dbReference type="AlphaFoldDB" id="A0A3M2L7I3"/>
<reference evidence="3 4" key="1">
    <citation type="submission" date="2018-10" db="EMBL/GenBank/DDBJ databases">
        <title>Isolation from cow dung.</title>
        <authorList>
            <person name="Ling L."/>
        </authorList>
    </citation>
    <scope>NUCLEOTIDE SEQUENCE [LARGE SCALE GENOMIC DNA]</scope>
    <source>
        <strain evidence="3 4">NEAU-LL90</strain>
    </source>
</reference>
<feature type="region of interest" description="Disordered" evidence="1">
    <location>
        <begin position="125"/>
        <end position="159"/>
    </location>
</feature>